<dbReference type="Pfam" id="PF26648">
    <property type="entry name" value="zf_Tbcl_4"/>
    <property type="match status" value="1"/>
</dbReference>
<reference evidence="3 4" key="1">
    <citation type="journal article" date="2013" name="BMC Genomics">
        <title>Genomics-driven discovery of the pneumocandin biosynthetic gene cluster in the fungus Glarea lozoyensis.</title>
        <authorList>
            <person name="Chen L."/>
            <person name="Yue Q."/>
            <person name="Zhang X."/>
            <person name="Xiang M."/>
            <person name="Wang C."/>
            <person name="Li S."/>
            <person name="Che Y."/>
            <person name="Ortiz-Lopez F.J."/>
            <person name="Bills G.F."/>
            <person name="Liu X."/>
            <person name="An Z."/>
        </authorList>
    </citation>
    <scope>NUCLEOTIDE SEQUENCE [LARGE SCALE GENOMIC DNA]</scope>
    <source>
        <strain evidence="4">ATCC 20868 / MF5171</strain>
    </source>
</reference>
<evidence type="ECO:0000259" key="1">
    <source>
        <dbReference type="Pfam" id="PF26647"/>
    </source>
</evidence>
<gene>
    <name evidence="3" type="ORF">GLAREA_07596</name>
</gene>
<dbReference type="Pfam" id="PF26647">
    <property type="entry name" value="zf_Tbcl_3"/>
    <property type="match status" value="1"/>
</dbReference>
<dbReference type="RefSeq" id="XP_008080475.1">
    <property type="nucleotide sequence ID" value="XM_008082284.1"/>
</dbReference>
<feature type="domain" description="Probable treble clef zinc finger fungi" evidence="2">
    <location>
        <begin position="76"/>
        <end position="108"/>
    </location>
</feature>
<dbReference type="InterPro" id="IPR058252">
    <property type="entry name" value="zf_Tbcl_4"/>
</dbReference>
<sequence>MASSTMLAPPSPVTQALYQIPAAVHSRKSCPFHDEISLKSCSGLQKKGGPCIVKAVERMNDGLPTCKRHREQVRIATVCNAPMPCGFPCGALVEKRPHAYQLCYRHWSYGPCYFLQLPLELRCRIYDLLFPNSLVSARFQNLPGASERTFPSILRANRQIHSEAAYTLYGRRTFVIEISRFTFTMCNSSSRHGSQPNPLYNPTAHVMGFHNVGSHALQDYQLQLMLLERQNKVRLMMARQQLGASSTNPPPISSTSFENRMVNSTLQSPIPYTLESHGPAWIPPLSSNYFNMIRSFRVVLEVPMEGSAAAARRGTNVNEQEEEDNKEYERMIYDFCDHIHRLMGRLQSSSRKSLELLVQINVARQYESLELAQNHLSLLLNTFKALDEPVRVELGRLGESFCGLAEEEFLKSLDQYEQTPNGRTVMSEYWKLERVMARVYGECPRTVFHQFKDLLHSARVCRERYDSVGLTEVYHTVVGLWSEYTRSQQLFHSIVDQEFAEVLKRH</sequence>
<accession>S3E1V2</accession>
<dbReference type="eggNOG" id="ENOG502SYJ3">
    <property type="taxonomic scope" value="Eukaryota"/>
</dbReference>
<dbReference type="Proteomes" id="UP000016922">
    <property type="component" value="Unassembled WGS sequence"/>
</dbReference>
<dbReference type="InterPro" id="IPR058251">
    <property type="entry name" value="zf_Tbcl_3"/>
</dbReference>
<name>S3E1V2_GLAL2</name>
<evidence type="ECO:0000259" key="2">
    <source>
        <dbReference type="Pfam" id="PF26648"/>
    </source>
</evidence>
<dbReference type="AlphaFoldDB" id="S3E1V2"/>
<evidence type="ECO:0000313" key="3">
    <source>
        <dbReference type="EMBL" id="EPE32463.1"/>
    </source>
</evidence>
<dbReference type="PANTHER" id="PTHR42085:SF2">
    <property type="entry name" value="F-BOX DOMAIN-CONTAINING PROTEIN"/>
    <property type="match status" value="1"/>
</dbReference>
<evidence type="ECO:0008006" key="5">
    <source>
        <dbReference type="Google" id="ProtNLM"/>
    </source>
</evidence>
<dbReference type="GeneID" id="19466649"/>
<protein>
    <recommendedName>
        <fullName evidence="5">F-box domain-containing protein</fullName>
    </recommendedName>
</protein>
<dbReference type="HOGENOM" id="CLU_047599_0_0_1"/>
<feature type="domain" description="Probable treble clef zinc finger" evidence="1">
    <location>
        <begin position="38"/>
        <end position="74"/>
    </location>
</feature>
<dbReference type="EMBL" id="KE145359">
    <property type="protein sequence ID" value="EPE32463.1"/>
    <property type="molecule type" value="Genomic_DNA"/>
</dbReference>
<evidence type="ECO:0000313" key="4">
    <source>
        <dbReference type="Proteomes" id="UP000016922"/>
    </source>
</evidence>
<proteinExistence type="predicted"/>
<dbReference type="PANTHER" id="PTHR42085">
    <property type="entry name" value="F-BOX DOMAIN-CONTAINING PROTEIN"/>
    <property type="match status" value="1"/>
</dbReference>
<dbReference type="KEGG" id="glz:GLAREA_07596"/>
<keyword evidence="4" id="KW-1185">Reference proteome</keyword>
<dbReference type="OrthoDB" id="5600002at2759"/>
<dbReference type="InterPro" id="IPR038883">
    <property type="entry name" value="AN11006-like"/>
</dbReference>
<organism evidence="3 4">
    <name type="scientific">Glarea lozoyensis (strain ATCC 20868 / MF5171)</name>
    <dbReference type="NCBI Taxonomy" id="1116229"/>
    <lineage>
        <taxon>Eukaryota</taxon>
        <taxon>Fungi</taxon>
        <taxon>Dikarya</taxon>
        <taxon>Ascomycota</taxon>
        <taxon>Pezizomycotina</taxon>
        <taxon>Leotiomycetes</taxon>
        <taxon>Helotiales</taxon>
        <taxon>Helotiaceae</taxon>
        <taxon>Glarea</taxon>
    </lineage>
</organism>